<reference evidence="1 2" key="1">
    <citation type="submission" date="2014-10" db="EMBL/GenBank/DDBJ databases">
        <title>Draft genome of the hookworm Ancylostoma caninum.</title>
        <authorList>
            <person name="Mitreva M."/>
        </authorList>
    </citation>
    <scope>NUCLEOTIDE SEQUENCE [LARGE SCALE GENOMIC DNA]</scope>
    <source>
        <strain evidence="1 2">Baltimore</strain>
    </source>
</reference>
<dbReference type="Proteomes" id="UP000252519">
    <property type="component" value="Unassembled WGS sequence"/>
</dbReference>
<comment type="caution">
    <text evidence="1">The sequence shown here is derived from an EMBL/GenBank/DDBJ whole genome shotgun (WGS) entry which is preliminary data.</text>
</comment>
<organism evidence="1 2">
    <name type="scientific">Ancylostoma caninum</name>
    <name type="common">Dog hookworm</name>
    <dbReference type="NCBI Taxonomy" id="29170"/>
    <lineage>
        <taxon>Eukaryota</taxon>
        <taxon>Metazoa</taxon>
        <taxon>Ecdysozoa</taxon>
        <taxon>Nematoda</taxon>
        <taxon>Chromadorea</taxon>
        <taxon>Rhabditida</taxon>
        <taxon>Rhabditina</taxon>
        <taxon>Rhabditomorpha</taxon>
        <taxon>Strongyloidea</taxon>
        <taxon>Ancylostomatidae</taxon>
        <taxon>Ancylostomatinae</taxon>
        <taxon>Ancylostoma</taxon>
    </lineage>
</organism>
<sequence>MASDYLNDPAYLLPQTYGLIKGVVEKRSDIDKELDMAFKNHDWGYLKLIERMGIKIPSMYGCYFEEKKWSKPVLACVYDTRVWRSDF</sequence>
<dbReference type="AlphaFoldDB" id="A0A368FSY6"/>
<dbReference type="EMBL" id="JOJR01000675">
    <property type="protein sequence ID" value="RCN35334.1"/>
    <property type="molecule type" value="Genomic_DNA"/>
</dbReference>
<proteinExistence type="predicted"/>
<evidence type="ECO:0000313" key="2">
    <source>
        <dbReference type="Proteomes" id="UP000252519"/>
    </source>
</evidence>
<name>A0A368FSY6_ANCCA</name>
<gene>
    <name evidence="1" type="ORF">ANCCAN_18801</name>
</gene>
<protein>
    <submittedName>
        <fullName evidence="1">Uncharacterized protein</fullName>
    </submittedName>
</protein>
<evidence type="ECO:0000313" key="1">
    <source>
        <dbReference type="EMBL" id="RCN35334.1"/>
    </source>
</evidence>
<keyword evidence="2" id="KW-1185">Reference proteome</keyword>
<accession>A0A368FSY6</accession>